<keyword evidence="2 5" id="KW-0812">Transmembrane</keyword>
<sequence>MVGSDKLTWQQVAWVLGVVGLYLFAFATFYGVGAGNAALAAMLLALFLQGRWIWGLIGRDPLFWLSVVFLLLLAWRTQVALATFPEQAEHIELAARRWARFGFLPLLLVALWIALSGARALSLLALVLLGFLAKVAVEFEPDVLPRLWEGRARAAYINSAVAFGLWSAIGLLGVLLAAPQWIGQPRWHRLWRGTLWLVAVIVLALLLLASQTRGAWLAFTFGFGACGLILLFCRRDYWRQTLIVALIPCLALALVAWVGSDIFEKRWAQANQELAELLDQAQAPRPESSIGARWAMARLGWHHSWERPWLGWGPGVSKALLEQEELFDEAGYRDFHNGFLEIVLAFGVIGGLLCLAMVGLLVRGGLLLYRRGDVPLNVVVLLAGVFLLLTAGSLNGHVFFNTQGLFLFAVCGGIAYSGLLRNRLEHLDKRPDYRLPSLGSKTVP</sequence>
<dbReference type="InterPro" id="IPR007016">
    <property type="entry name" value="O-antigen_ligase-rel_domated"/>
</dbReference>
<dbReference type="InterPro" id="IPR051533">
    <property type="entry name" value="WaaL-like"/>
</dbReference>
<dbReference type="PANTHER" id="PTHR37422:SF13">
    <property type="entry name" value="LIPOPOLYSACCHARIDE BIOSYNTHESIS PROTEIN PA4999-RELATED"/>
    <property type="match status" value="1"/>
</dbReference>
<feature type="transmembrane region" description="Helical" evidence="5">
    <location>
        <begin position="12"/>
        <end position="32"/>
    </location>
</feature>
<protein>
    <recommendedName>
        <fullName evidence="6">O-antigen ligase-related domain-containing protein</fullName>
    </recommendedName>
</protein>
<name>A0A3E0WYF8_9GAMM</name>
<feature type="transmembrane region" description="Helical" evidence="5">
    <location>
        <begin position="342"/>
        <end position="362"/>
    </location>
</feature>
<evidence type="ECO:0000256" key="3">
    <source>
        <dbReference type="ARBA" id="ARBA00022989"/>
    </source>
</evidence>
<feature type="transmembrane region" description="Helical" evidence="5">
    <location>
        <begin position="400"/>
        <end position="420"/>
    </location>
</feature>
<feature type="transmembrane region" description="Helical" evidence="5">
    <location>
        <begin position="374"/>
        <end position="394"/>
    </location>
</feature>
<feature type="transmembrane region" description="Helical" evidence="5">
    <location>
        <begin position="240"/>
        <end position="259"/>
    </location>
</feature>
<feature type="transmembrane region" description="Helical" evidence="5">
    <location>
        <begin position="63"/>
        <end position="84"/>
    </location>
</feature>
<feature type="transmembrane region" description="Helical" evidence="5">
    <location>
        <begin position="153"/>
        <end position="178"/>
    </location>
</feature>
<evidence type="ECO:0000256" key="1">
    <source>
        <dbReference type="ARBA" id="ARBA00004141"/>
    </source>
</evidence>
<dbReference type="GO" id="GO:0016020">
    <property type="term" value="C:membrane"/>
    <property type="evidence" value="ECO:0007669"/>
    <property type="project" value="UniProtKB-SubCell"/>
</dbReference>
<reference evidence="8" key="1">
    <citation type="submission" date="2017-05" db="EMBL/GenBank/DDBJ databases">
        <authorList>
            <person name="Sharma S."/>
            <person name="Sidhu C."/>
            <person name="Pinnaka A.K."/>
        </authorList>
    </citation>
    <scope>NUCLEOTIDE SEQUENCE [LARGE SCALE GENOMIC DNA]</scope>
    <source>
        <strain evidence="8">AK93</strain>
    </source>
</reference>
<gene>
    <name evidence="7" type="ORF">CAL65_09075</name>
</gene>
<feature type="domain" description="O-antigen ligase-related" evidence="6">
    <location>
        <begin position="199"/>
        <end position="353"/>
    </location>
</feature>
<evidence type="ECO:0000256" key="5">
    <source>
        <dbReference type="SAM" id="Phobius"/>
    </source>
</evidence>
<comment type="caution">
    <text evidence="7">The sequence shown here is derived from an EMBL/GenBank/DDBJ whole genome shotgun (WGS) entry which is preliminary data.</text>
</comment>
<dbReference type="EMBL" id="NFZW01000007">
    <property type="protein sequence ID" value="RFA37429.1"/>
    <property type="molecule type" value="Genomic_DNA"/>
</dbReference>
<feature type="transmembrane region" description="Helical" evidence="5">
    <location>
        <begin position="215"/>
        <end position="233"/>
    </location>
</feature>
<evidence type="ECO:0000313" key="8">
    <source>
        <dbReference type="Proteomes" id="UP000256763"/>
    </source>
</evidence>
<proteinExistence type="predicted"/>
<feature type="transmembrane region" description="Helical" evidence="5">
    <location>
        <begin position="104"/>
        <end position="133"/>
    </location>
</feature>
<keyword evidence="8" id="KW-1185">Reference proteome</keyword>
<feature type="transmembrane region" description="Helical" evidence="5">
    <location>
        <begin position="190"/>
        <end position="209"/>
    </location>
</feature>
<evidence type="ECO:0000256" key="2">
    <source>
        <dbReference type="ARBA" id="ARBA00022692"/>
    </source>
</evidence>
<dbReference type="OrthoDB" id="8667028at2"/>
<dbReference type="RefSeq" id="WP_116301765.1">
    <property type="nucleotide sequence ID" value="NZ_NFZV01000006.1"/>
</dbReference>
<dbReference type="Proteomes" id="UP000256763">
    <property type="component" value="Unassembled WGS sequence"/>
</dbReference>
<keyword evidence="4 5" id="KW-0472">Membrane</keyword>
<dbReference type="AlphaFoldDB" id="A0A3E0WYF8"/>
<accession>A0A3E0WYF8</accession>
<evidence type="ECO:0000256" key="4">
    <source>
        <dbReference type="ARBA" id="ARBA00023136"/>
    </source>
</evidence>
<dbReference type="PANTHER" id="PTHR37422">
    <property type="entry name" value="TEICHURONIC ACID BIOSYNTHESIS PROTEIN TUAE"/>
    <property type="match status" value="1"/>
</dbReference>
<evidence type="ECO:0000259" key="6">
    <source>
        <dbReference type="Pfam" id="PF04932"/>
    </source>
</evidence>
<comment type="subcellular location">
    <subcellularLocation>
        <location evidence="1">Membrane</location>
        <topology evidence="1">Multi-pass membrane protein</topology>
    </subcellularLocation>
</comment>
<keyword evidence="3 5" id="KW-1133">Transmembrane helix</keyword>
<organism evidence="7 8">
    <name type="scientific">Alkalilimnicola ehrlichii</name>
    <dbReference type="NCBI Taxonomy" id="351052"/>
    <lineage>
        <taxon>Bacteria</taxon>
        <taxon>Pseudomonadati</taxon>
        <taxon>Pseudomonadota</taxon>
        <taxon>Gammaproteobacteria</taxon>
        <taxon>Chromatiales</taxon>
        <taxon>Ectothiorhodospiraceae</taxon>
        <taxon>Alkalilimnicola</taxon>
    </lineage>
</organism>
<dbReference type="Pfam" id="PF04932">
    <property type="entry name" value="Wzy_C"/>
    <property type="match status" value="1"/>
</dbReference>
<feature type="transmembrane region" description="Helical" evidence="5">
    <location>
        <begin position="39"/>
        <end position="57"/>
    </location>
</feature>
<evidence type="ECO:0000313" key="7">
    <source>
        <dbReference type="EMBL" id="RFA37429.1"/>
    </source>
</evidence>